<reference evidence="1 2" key="1">
    <citation type="submission" date="2019-02" db="EMBL/GenBank/DDBJ databases">
        <title>Draft genome sequence of Muricauda sp. 176CP4-71.</title>
        <authorList>
            <person name="Park J.-S."/>
        </authorList>
    </citation>
    <scope>NUCLEOTIDE SEQUENCE [LARGE SCALE GENOMIC DNA]</scope>
    <source>
        <strain evidence="1 2">176CP4-71</strain>
    </source>
</reference>
<organism evidence="1 2">
    <name type="scientific">Flagellimonas allohymeniacidonis</name>
    <dbReference type="NCBI Taxonomy" id="2517819"/>
    <lineage>
        <taxon>Bacteria</taxon>
        <taxon>Pseudomonadati</taxon>
        <taxon>Bacteroidota</taxon>
        <taxon>Flavobacteriia</taxon>
        <taxon>Flavobacteriales</taxon>
        <taxon>Flavobacteriaceae</taxon>
        <taxon>Flagellimonas</taxon>
    </lineage>
</organism>
<accession>A0A4V2HSY7</accession>
<dbReference type="RefSeq" id="WP_130611680.1">
    <property type="nucleotide sequence ID" value="NZ_SGIU01000001.1"/>
</dbReference>
<evidence type="ECO:0000313" key="1">
    <source>
        <dbReference type="EMBL" id="TAI49560.1"/>
    </source>
</evidence>
<dbReference type="AlphaFoldDB" id="A0A4V2HSY7"/>
<protein>
    <submittedName>
        <fullName evidence="1">Uncharacterized protein</fullName>
    </submittedName>
</protein>
<keyword evidence="2" id="KW-1185">Reference proteome</keyword>
<gene>
    <name evidence="1" type="ORF">EW142_07110</name>
</gene>
<name>A0A4V2HSY7_9FLAO</name>
<dbReference type="EMBL" id="SGIU01000001">
    <property type="protein sequence ID" value="TAI49560.1"/>
    <property type="molecule type" value="Genomic_DNA"/>
</dbReference>
<evidence type="ECO:0000313" key="2">
    <source>
        <dbReference type="Proteomes" id="UP000291981"/>
    </source>
</evidence>
<proteinExistence type="predicted"/>
<sequence>MIVALAAFQGLLEQSWKSDVIAGATWTWFWTRVSKRYGQRTAVVTNPRRSVFAKSEDDKQLFGFIPTKWVQTS</sequence>
<dbReference type="Proteomes" id="UP000291981">
    <property type="component" value="Unassembled WGS sequence"/>
</dbReference>
<comment type="caution">
    <text evidence="1">The sequence shown here is derived from an EMBL/GenBank/DDBJ whole genome shotgun (WGS) entry which is preliminary data.</text>
</comment>